<feature type="transmembrane region" description="Helical" evidence="1">
    <location>
        <begin position="388"/>
        <end position="413"/>
    </location>
</feature>
<evidence type="ECO:0000313" key="4">
    <source>
        <dbReference type="Proteomes" id="UP000566819"/>
    </source>
</evidence>
<dbReference type="EMBL" id="JAAMPI010000304">
    <property type="protein sequence ID" value="KAF4632935.1"/>
    <property type="molecule type" value="Genomic_DNA"/>
</dbReference>
<dbReference type="Proteomes" id="UP000566819">
    <property type="component" value="Unassembled WGS sequence"/>
</dbReference>
<keyword evidence="1" id="KW-0472">Membrane</keyword>
<evidence type="ECO:0000259" key="2">
    <source>
        <dbReference type="Pfam" id="PF20163"/>
    </source>
</evidence>
<reference evidence="3 4" key="1">
    <citation type="submission" date="2020-03" db="EMBL/GenBank/DDBJ databases">
        <title>Draft Genome Sequence of Cudoniella acicularis.</title>
        <authorList>
            <person name="Buettner E."/>
            <person name="Kellner H."/>
        </authorList>
    </citation>
    <scope>NUCLEOTIDE SEQUENCE [LARGE SCALE GENOMIC DNA]</scope>
    <source>
        <strain evidence="3 4">DSM 108380</strain>
    </source>
</reference>
<keyword evidence="4" id="KW-1185">Reference proteome</keyword>
<feature type="transmembrane region" description="Helical" evidence="1">
    <location>
        <begin position="106"/>
        <end position="133"/>
    </location>
</feature>
<name>A0A8H4RQ52_9HELO</name>
<feature type="transmembrane region" description="Helical" evidence="1">
    <location>
        <begin position="153"/>
        <end position="175"/>
    </location>
</feature>
<accession>A0A8H4RQ52</accession>
<evidence type="ECO:0000313" key="3">
    <source>
        <dbReference type="EMBL" id="KAF4632935.1"/>
    </source>
</evidence>
<comment type="caution">
    <text evidence="3">The sequence shown here is derived from an EMBL/GenBank/DDBJ whole genome shotgun (WGS) entry which is preliminary data.</text>
</comment>
<keyword evidence="1" id="KW-1133">Transmembrane helix</keyword>
<dbReference type="OrthoDB" id="5429634at2759"/>
<protein>
    <recommendedName>
        <fullName evidence="2">DUF6536 domain-containing protein</fullName>
    </recommendedName>
</protein>
<sequence length="777" mass="86667">MPRKSPSDIYNASRVHHETRFPGEYAPLNSPASLYVSEDLPPEEDLIAGRDIKRIPEKSLTSTSHQEQLIEKRLLESTNYSQSLATRPPPNRHKTWRQQHLSGCSVGVAGCLLLVTLALLLNLGFTIYAAVHLPKLNGFALLYQGSCNTSARLILWFHVAINLLSTALLSASNYCMQILSSPTRKEVDKAHSKHRWLDIGLQSLRNLSEIEPTRWKMWLVLVLSSAPLHLMYNSAAASMLSAYEYRVVFATPDFLLPQLQQNVSEMLDPQVLLVHDRLQNDSQGFEKLDVQDCVDKYSQMFVTDRRDVVVILQPDWYTANPNANPLRSDSLSNGVSGSIVPWFDVSVPLAPIDLSVLMNINPLDFDSGVVGKTVEYCLSQTSQEGCRVLIAVPVLAIIILCNMLKAITILMTFKIIRNSQTIPLITIGDAIQSFLENPDVRTEDMCLYDRRMIVKNLWQQRKKAQQYYSHNRLWFNASSPIKWILTNLLFNPTSVPSLYPLLTVISAIAILALLGVVMSSISKPLNLSQLAQWTLGFGAISETTTISLGTTGKGLSSILSSLILVNLPRALFSLLYLSYNSHFTSMYAASEWSRFAHQRKTLRVTSPTGDQRSTYWLQMPSKAALPLVFTASLFHWLISQSFYFSRVAVYDLNGNYVPQNDISTTGYSFPPLLIIVCVGTFVVAIFGIGSGFGKFVSGLPVAGGCSAVISAACHGGDEDEALRPLKWGAICEMDFGDRDRNLNPMERETLWDSEDRPGHCAFSSLEVVMPIPDHFYK</sequence>
<evidence type="ECO:0000256" key="1">
    <source>
        <dbReference type="SAM" id="Phobius"/>
    </source>
</evidence>
<dbReference type="PANTHER" id="PTHR35395:SF1">
    <property type="entry name" value="DUF6536 DOMAIN-CONTAINING PROTEIN"/>
    <property type="match status" value="1"/>
</dbReference>
<feature type="transmembrane region" description="Helical" evidence="1">
    <location>
        <begin position="665"/>
        <end position="688"/>
    </location>
</feature>
<dbReference type="InterPro" id="IPR046623">
    <property type="entry name" value="DUF6536"/>
</dbReference>
<dbReference type="AlphaFoldDB" id="A0A8H4RQ52"/>
<organism evidence="3 4">
    <name type="scientific">Cudoniella acicularis</name>
    <dbReference type="NCBI Taxonomy" id="354080"/>
    <lineage>
        <taxon>Eukaryota</taxon>
        <taxon>Fungi</taxon>
        <taxon>Dikarya</taxon>
        <taxon>Ascomycota</taxon>
        <taxon>Pezizomycotina</taxon>
        <taxon>Leotiomycetes</taxon>
        <taxon>Helotiales</taxon>
        <taxon>Tricladiaceae</taxon>
        <taxon>Cudoniella</taxon>
    </lineage>
</organism>
<feature type="domain" description="DUF6536" evidence="2">
    <location>
        <begin position="106"/>
        <end position="255"/>
    </location>
</feature>
<gene>
    <name evidence="3" type="ORF">G7Y89_g5184</name>
</gene>
<feature type="transmembrane region" description="Helical" evidence="1">
    <location>
        <begin position="497"/>
        <end position="518"/>
    </location>
</feature>
<feature type="transmembrane region" description="Helical" evidence="1">
    <location>
        <begin position="623"/>
        <end position="645"/>
    </location>
</feature>
<dbReference type="PANTHER" id="PTHR35395">
    <property type="entry name" value="DUF6536 DOMAIN-CONTAINING PROTEIN"/>
    <property type="match status" value="1"/>
</dbReference>
<proteinExistence type="predicted"/>
<feature type="transmembrane region" description="Helical" evidence="1">
    <location>
        <begin position="555"/>
        <end position="577"/>
    </location>
</feature>
<keyword evidence="1" id="KW-0812">Transmembrane</keyword>
<dbReference type="Pfam" id="PF20163">
    <property type="entry name" value="DUF6536"/>
    <property type="match status" value="1"/>
</dbReference>